<keyword evidence="1" id="KW-0175">Coiled coil</keyword>
<accession>A0A9W7CWR5</accession>
<evidence type="ECO:0000313" key="3">
    <source>
        <dbReference type="EMBL" id="GMF45250.1"/>
    </source>
</evidence>
<dbReference type="EMBL" id="BSXT01001798">
    <property type="protein sequence ID" value="GMF45250.1"/>
    <property type="molecule type" value="Genomic_DNA"/>
</dbReference>
<comment type="caution">
    <text evidence="3">The sequence shown here is derived from an EMBL/GenBank/DDBJ whole genome shotgun (WGS) entry which is preliminary data.</text>
</comment>
<feature type="compositionally biased region" description="Basic and acidic residues" evidence="2">
    <location>
        <begin position="540"/>
        <end position="549"/>
    </location>
</feature>
<feature type="compositionally biased region" description="Low complexity" evidence="2">
    <location>
        <begin position="724"/>
        <end position="734"/>
    </location>
</feature>
<evidence type="ECO:0000256" key="2">
    <source>
        <dbReference type="SAM" id="MobiDB-lite"/>
    </source>
</evidence>
<proteinExistence type="predicted"/>
<sequence>MSERPVDADVDLDADALYHVRLIHSWPPVSKSPPLDNALISSFYGLQLELRGRTKDHNDPHNPITLFNDGQSVSKTGEIRKVAAAPLSFGNYSSPSPDVLASLETITGPFEVLVLGKLPTPEPASGTKANEDLLAALQQMTFVQAENTLQEINGERISLDSSSSGADVYLRLLCVTSRASLATPFELTMRRHNLAQASAKIVPFARRKDVQDAQIAQLGKLAAQEASLPIAIRQKKMFLVQQLDFERENYLVSYLSQPLHQLHASTMGDGQWQAYEYGKTLWYFHAPTARLYAQHPLRNHPEARELIERVQQQVQQAVRRLQRKTRSHQRRKRLMAVIFAEMQKREEEKRREHQREEDAARLVQQKVRACQCRKRFKVMIATAKRRLEELQRREEERRRVEHQLEENRKLELMKQERQQLQQELAKLKGELQQLQIIKETKFPVQTETQTSARLNDSAIDAMRKEEQQRFQLRLEELEGDLQNQKKMKPAMESETQTSSRISEDDVGQHRTHRRMEELELQLRHQRTTEVVESVTQTSGRRGESLRDEAVDTGDDLEWQRYLTLLRVAVNKKKRASPKSRHTQTDDIDGDEALIASSGLRTPQHAISFSRSPYKSTWQRGNSNSGFSSNSIGTSSLLTLKSNLSQFEELDTVVPPTRTFESFFAPDLTMPLERPPPPLVEQPWRQDSTFLPLKSSRKLLEITPVVHHPLREYDNPIRPMGNSSSFMLSPTSSPTNAVKLPYITRRRKKNAGASS</sequence>
<dbReference type="AlphaFoldDB" id="A0A9W7CWR5"/>
<gene>
    <name evidence="3" type="ORF">Pfra01_001611300</name>
</gene>
<feature type="compositionally biased region" description="Basic residues" evidence="2">
    <location>
        <begin position="743"/>
        <end position="754"/>
    </location>
</feature>
<evidence type="ECO:0000256" key="1">
    <source>
        <dbReference type="SAM" id="Coils"/>
    </source>
</evidence>
<organism evidence="3 4">
    <name type="scientific">Phytophthora fragariaefolia</name>
    <dbReference type="NCBI Taxonomy" id="1490495"/>
    <lineage>
        <taxon>Eukaryota</taxon>
        <taxon>Sar</taxon>
        <taxon>Stramenopiles</taxon>
        <taxon>Oomycota</taxon>
        <taxon>Peronosporomycetes</taxon>
        <taxon>Peronosporales</taxon>
        <taxon>Peronosporaceae</taxon>
        <taxon>Phytophthora</taxon>
    </lineage>
</organism>
<dbReference type="Proteomes" id="UP001165121">
    <property type="component" value="Unassembled WGS sequence"/>
</dbReference>
<feature type="region of interest" description="Disordered" evidence="2">
    <location>
        <begin position="525"/>
        <end position="549"/>
    </location>
</feature>
<feature type="region of interest" description="Disordered" evidence="2">
    <location>
        <begin position="724"/>
        <end position="754"/>
    </location>
</feature>
<evidence type="ECO:0000313" key="4">
    <source>
        <dbReference type="Proteomes" id="UP001165121"/>
    </source>
</evidence>
<feature type="region of interest" description="Disordered" evidence="2">
    <location>
        <begin position="484"/>
        <end position="508"/>
    </location>
</feature>
<feature type="coiled-coil region" evidence="1">
    <location>
        <begin position="300"/>
        <end position="437"/>
    </location>
</feature>
<dbReference type="OrthoDB" id="165427at2759"/>
<name>A0A9W7CWR5_9STRA</name>
<protein>
    <submittedName>
        <fullName evidence="3">Unnamed protein product</fullName>
    </submittedName>
</protein>
<keyword evidence="4" id="KW-1185">Reference proteome</keyword>
<reference evidence="3" key="1">
    <citation type="submission" date="2023-04" db="EMBL/GenBank/DDBJ databases">
        <title>Phytophthora fragariaefolia NBRC 109709.</title>
        <authorList>
            <person name="Ichikawa N."/>
            <person name="Sato H."/>
            <person name="Tonouchi N."/>
        </authorList>
    </citation>
    <scope>NUCLEOTIDE SEQUENCE</scope>
    <source>
        <strain evidence="3">NBRC 109709</strain>
    </source>
</reference>